<accession>A0A284QPA3</accession>
<dbReference type="Proteomes" id="UP000219338">
    <property type="component" value="Unassembled WGS sequence"/>
</dbReference>
<protein>
    <submittedName>
        <fullName evidence="1">Uncharacterized protein</fullName>
    </submittedName>
</protein>
<proteinExistence type="predicted"/>
<gene>
    <name evidence="1" type="ORF">ARMOST_01549</name>
</gene>
<evidence type="ECO:0000313" key="1">
    <source>
        <dbReference type="EMBL" id="SJK98286.1"/>
    </source>
</evidence>
<dbReference type="AlphaFoldDB" id="A0A284QPA3"/>
<reference evidence="2" key="1">
    <citation type="journal article" date="2017" name="Nat. Ecol. Evol.">
        <title>Genome expansion and lineage-specific genetic innovations in the forest pathogenic fungi Armillaria.</title>
        <authorList>
            <person name="Sipos G."/>
            <person name="Prasanna A.N."/>
            <person name="Walter M.C."/>
            <person name="O'Connor E."/>
            <person name="Balint B."/>
            <person name="Krizsan K."/>
            <person name="Kiss B."/>
            <person name="Hess J."/>
            <person name="Varga T."/>
            <person name="Slot J."/>
            <person name="Riley R."/>
            <person name="Boka B."/>
            <person name="Rigling D."/>
            <person name="Barry K."/>
            <person name="Lee J."/>
            <person name="Mihaltcheva S."/>
            <person name="LaButti K."/>
            <person name="Lipzen A."/>
            <person name="Waldron R."/>
            <person name="Moloney N.M."/>
            <person name="Sperisen C."/>
            <person name="Kredics L."/>
            <person name="Vagvoelgyi C."/>
            <person name="Patrignani A."/>
            <person name="Fitzpatrick D."/>
            <person name="Nagy I."/>
            <person name="Doyle S."/>
            <person name="Anderson J.B."/>
            <person name="Grigoriev I.V."/>
            <person name="Gueldener U."/>
            <person name="Muensterkoetter M."/>
            <person name="Nagy L.G."/>
        </authorList>
    </citation>
    <scope>NUCLEOTIDE SEQUENCE [LARGE SCALE GENOMIC DNA]</scope>
    <source>
        <strain evidence="2">C18/9</strain>
    </source>
</reference>
<dbReference type="EMBL" id="FUEG01000001">
    <property type="protein sequence ID" value="SJK98286.1"/>
    <property type="molecule type" value="Genomic_DNA"/>
</dbReference>
<keyword evidence="2" id="KW-1185">Reference proteome</keyword>
<evidence type="ECO:0000313" key="2">
    <source>
        <dbReference type="Proteomes" id="UP000219338"/>
    </source>
</evidence>
<name>A0A284QPA3_ARMOS</name>
<sequence length="75" mass="8411">MTVGLQHGYVESERVGEHQWIEDFCDEGGQAAVMDVGAMSLVLADFRCTTLETPLRRQGRKEILGDAIYEEYTGM</sequence>
<organism evidence="1 2">
    <name type="scientific">Armillaria ostoyae</name>
    <name type="common">Armillaria root rot fungus</name>
    <dbReference type="NCBI Taxonomy" id="47428"/>
    <lineage>
        <taxon>Eukaryota</taxon>
        <taxon>Fungi</taxon>
        <taxon>Dikarya</taxon>
        <taxon>Basidiomycota</taxon>
        <taxon>Agaricomycotina</taxon>
        <taxon>Agaricomycetes</taxon>
        <taxon>Agaricomycetidae</taxon>
        <taxon>Agaricales</taxon>
        <taxon>Marasmiineae</taxon>
        <taxon>Physalacriaceae</taxon>
        <taxon>Armillaria</taxon>
    </lineage>
</organism>